<accession>A0AAV9GUU9</accession>
<dbReference type="InterPro" id="IPR056632">
    <property type="entry name" value="DUF7730"/>
</dbReference>
<reference evidence="2" key="2">
    <citation type="submission" date="2023-05" db="EMBL/GenBank/DDBJ databases">
        <authorList>
            <consortium name="Lawrence Berkeley National Laboratory"/>
            <person name="Steindorff A."/>
            <person name="Hensen N."/>
            <person name="Bonometti L."/>
            <person name="Westerberg I."/>
            <person name="Brannstrom I.O."/>
            <person name="Guillou S."/>
            <person name="Cros-Aarteil S."/>
            <person name="Calhoun S."/>
            <person name="Haridas S."/>
            <person name="Kuo A."/>
            <person name="Mondo S."/>
            <person name="Pangilinan J."/>
            <person name="Riley R."/>
            <person name="Labutti K."/>
            <person name="Andreopoulos B."/>
            <person name="Lipzen A."/>
            <person name="Chen C."/>
            <person name="Yanf M."/>
            <person name="Daum C."/>
            <person name="Ng V."/>
            <person name="Clum A."/>
            <person name="Ohm R."/>
            <person name="Martin F."/>
            <person name="Silar P."/>
            <person name="Natvig D."/>
            <person name="Lalanne C."/>
            <person name="Gautier V."/>
            <person name="Ament-Velasquez S.L."/>
            <person name="Kruys A."/>
            <person name="Hutchinson M.I."/>
            <person name="Powell A.J."/>
            <person name="Barry K."/>
            <person name="Miller A.N."/>
            <person name="Grigoriev I.V."/>
            <person name="Debuchy R."/>
            <person name="Gladieux P."/>
            <person name="Thoren M.H."/>
            <person name="Johannesson H."/>
        </authorList>
    </citation>
    <scope>NUCLEOTIDE SEQUENCE</scope>
    <source>
        <strain evidence="2">PSN243</strain>
    </source>
</reference>
<feature type="domain" description="DUF7730" evidence="1">
    <location>
        <begin position="52"/>
        <end position="193"/>
    </location>
</feature>
<dbReference type="EMBL" id="MU865933">
    <property type="protein sequence ID" value="KAK4450336.1"/>
    <property type="molecule type" value="Genomic_DNA"/>
</dbReference>
<evidence type="ECO:0000313" key="2">
    <source>
        <dbReference type="EMBL" id="KAK4450336.1"/>
    </source>
</evidence>
<proteinExistence type="predicted"/>
<gene>
    <name evidence="2" type="ORF">QBC34DRAFT_324511</name>
</gene>
<name>A0AAV9GUU9_9PEZI</name>
<organism evidence="2 3">
    <name type="scientific">Podospora aff. communis PSN243</name>
    <dbReference type="NCBI Taxonomy" id="3040156"/>
    <lineage>
        <taxon>Eukaryota</taxon>
        <taxon>Fungi</taxon>
        <taxon>Dikarya</taxon>
        <taxon>Ascomycota</taxon>
        <taxon>Pezizomycotina</taxon>
        <taxon>Sordariomycetes</taxon>
        <taxon>Sordariomycetidae</taxon>
        <taxon>Sordariales</taxon>
        <taxon>Podosporaceae</taxon>
        <taxon>Podospora</taxon>
    </lineage>
</organism>
<dbReference type="PANTHER" id="PTHR42085">
    <property type="entry name" value="F-BOX DOMAIN-CONTAINING PROTEIN"/>
    <property type="match status" value="1"/>
</dbReference>
<sequence>MGGESASVLHRVWARLRLFKPAEWDPPLDTLPNMKDRLIDVGLLLRGSAASDQKQSLFFTRLPLEIRCHIYSFVLPEEKRVWVRPSPHRKCTRSNDGGTAAVIDHFPCTTPPLDLTWTAPRKRGHCVGERHTGFFDKVKAHRTQPHMDTLLLMKTCQRVCLELYDICTFCFDNTDTFYDFINLCPTLPIRHLQVRTYEEKMVFSWQQELAKLNAACRRVPGLASLLVTLHPTFFYVLRNPDQVLASLRVIDAPPILRAEIL</sequence>
<reference evidence="2" key="1">
    <citation type="journal article" date="2023" name="Mol. Phylogenet. Evol.">
        <title>Genome-scale phylogeny and comparative genomics of the fungal order Sordariales.</title>
        <authorList>
            <person name="Hensen N."/>
            <person name="Bonometti L."/>
            <person name="Westerberg I."/>
            <person name="Brannstrom I.O."/>
            <person name="Guillou S."/>
            <person name="Cros-Aarteil S."/>
            <person name="Calhoun S."/>
            <person name="Haridas S."/>
            <person name="Kuo A."/>
            <person name="Mondo S."/>
            <person name="Pangilinan J."/>
            <person name="Riley R."/>
            <person name="LaButti K."/>
            <person name="Andreopoulos B."/>
            <person name="Lipzen A."/>
            <person name="Chen C."/>
            <person name="Yan M."/>
            <person name="Daum C."/>
            <person name="Ng V."/>
            <person name="Clum A."/>
            <person name="Steindorff A."/>
            <person name="Ohm R.A."/>
            <person name="Martin F."/>
            <person name="Silar P."/>
            <person name="Natvig D.O."/>
            <person name="Lalanne C."/>
            <person name="Gautier V."/>
            <person name="Ament-Velasquez S.L."/>
            <person name="Kruys A."/>
            <person name="Hutchinson M.I."/>
            <person name="Powell A.J."/>
            <person name="Barry K."/>
            <person name="Miller A.N."/>
            <person name="Grigoriev I.V."/>
            <person name="Debuchy R."/>
            <person name="Gladieux P."/>
            <person name="Hiltunen Thoren M."/>
            <person name="Johannesson H."/>
        </authorList>
    </citation>
    <scope>NUCLEOTIDE SEQUENCE</scope>
    <source>
        <strain evidence="2">PSN243</strain>
    </source>
</reference>
<dbReference type="InterPro" id="IPR038883">
    <property type="entry name" value="AN11006-like"/>
</dbReference>
<dbReference type="PANTHER" id="PTHR42085:SF1">
    <property type="entry name" value="F-BOX DOMAIN-CONTAINING PROTEIN"/>
    <property type="match status" value="1"/>
</dbReference>
<keyword evidence="3" id="KW-1185">Reference proteome</keyword>
<feature type="non-terminal residue" evidence="2">
    <location>
        <position position="261"/>
    </location>
</feature>
<dbReference type="Proteomes" id="UP001321760">
    <property type="component" value="Unassembled WGS sequence"/>
</dbReference>
<dbReference type="AlphaFoldDB" id="A0AAV9GUU9"/>
<protein>
    <recommendedName>
        <fullName evidence="1">DUF7730 domain-containing protein</fullName>
    </recommendedName>
</protein>
<comment type="caution">
    <text evidence="2">The sequence shown here is derived from an EMBL/GenBank/DDBJ whole genome shotgun (WGS) entry which is preliminary data.</text>
</comment>
<dbReference type="Pfam" id="PF24864">
    <property type="entry name" value="DUF7730"/>
    <property type="match status" value="1"/>
</dbReference>
<evidence type="ECO:0000259" key="1">
    <source>
        <dbReference type="Pfam" id="PF24864"/>
    </source>
</evidence>
<evidence type="ECO:0000313" key="3">
    <source>
        <dbReference type="Proteomes" id="UP001321760"/>
    </source>
</evidence>